<gene>
    <name evidence="2" type="ORF">SAMN04487998_0218</name>
</gene>
<keyword evidence="1" id="KW-1133">Transmembrane helix</keyword>
<feature type="transmembrane region" description="Helical" evidence="1">
    <location>
        <begin position="6"/>
        <end position="27"/>
    </location>
</feature>
<evidence type="ECO:0000313" key="3">
    <source>
        <dbReference type="Proteomes" id="UP000198697"/>
    </source>
</evidence>
<accession>A0A1H9Z6P5</accession>
<keyword evidence="1" id="KW-0812">Transmembrane</keyword>
<proteinExistence type="predicted"/>
<organism evidence="2 3">
    <name type="scientific">Hymenobacter actinosclerus</name>
    <dbReference type="NCBI Taxonomy" id="82805"/>
    <lineage>
        <taxon>Bacteria</taxon>
        <taxon>Pseudomonadati</taxon>
        <taxon>Bacteroidota</taxon>
        <taxon>Cytophagia</taxon>
        <taxon>Cytophagales</taxon>
        <taxon>Hymenobacteraceae</taxon>
        <taxon>Hymenobacter</taxon>
    </lineage>
</organism>
<dbReference type="Proteomes" id="UP000198697">
    <property type="component" value="Unassembled WGS sequence"/>
</dbReference>
<protein>
    <submittedName>
        <fullName evidence="2">Uncharacterized protein</fullName>
    </submittedName>
</protein>
<dbReference type="EMBL" id="FOHS01000001">
    <property type="protein sequence ID" value="SES77188.1"/>
    <property type="molecule type" value="Genomic_DNA"/>
</dbReference>
<dbReference type="AlphaFoldDB" id="A0A1H9Z6P5"/>
<evidence type="ECO:0000313" key="2">
    <source>
        <dbReference type="EMBL" id="SES77188.1"/>
    </source>
</evidence>
<keyword evidence="1" id="KW-0472">Membrane</keyword>
<keyword evidence="3" id="KW-1185">Reference proteome</keyword>
<reference evidence="3" key="1">
    <citation type="submission" date="2016-10" db="EMBL/GenBank/DDBJ databases">
        <authorList>
            <person name="Varghese N."/>
            <person name="Submissions S."/>
        </authorList>
    </citation>
    <scope>NUCLEOTIDE SEQUENCE [LARGE SCALE GENOMIC DNA]</scope>
    <source>
        <strain evidence="3">DSM 15310</strain>
    </source>
</reference>
<evidence type="ECO:0000256" key="1">
    <source>
        <dbReference type="SAM" id="Phobius"/>
    </source>
</evidence>
<sequence length="138" mass="14716">MAAGEVAVGQFAVHLALIRLVLLMRALRSRLALVLLLCFARVQVPDAWILALHEHQHTVDAPLEAGPAGSRKAIVSSQHQHCAVDHFFNAAFQPPAPLVLPAAPVGYLLARSLPAFSVWHSATRATADSRGPPLVLSA</sequence>
<dbReference type="STRING" id="82805.SAMN04487998_0218"/>
<name>A0A1H9Z6P5_9BACT</name>